<accession>A0A5B7TTZ4</accession>
<dbReference type="SUPFAM" id="SSF56601">
    <property type="entry name" value="beta-lactamase/transpeptidase-like"/>
    <property type="match status" value="1"/>
</dbReference>
<dbReference type="KEGG" id="fbe:FF125_15635"/>
<dbReference type="Pfam" id="PF13354">
    <property type="entry name" value="Beta-lactamase2"/>
    <property type="match status" value="1"/>
</dbReference>
<dbReference type="OrthoDB" id="1884322at2"/>
<organism evidence="2 3">
    <name type="scientific">Aureibaculum algae</name>
    <dbReference type="NCBI Taxonomy" id="2584122"/>
    <lineage>
        <taxon>Bacteria</taxon>
        <taxon>Pseudomonadati</taxon>
        <taxon>Bacteroidota</taxon>
        <taxon>Flavobacteriia</taxon>
        <taxon>Flavobacteriales</taxon>
        <taxon>Flavobacteriaceae</taxon>
        <taxon>Aureibaculum</taxon>
    </lineage>
</organism>
<sequence>MRFLVLFVFVFSIACSQPNRSPLEQALASENQKIRAVMDSLEQYEVQILYTEIIRDEANRPSFKDDSFQVNDSNYFYPASTVKFPTTILALEKLNEDDRFDRNTNFFVEGDSLITTFGNEIKKIFAVSDNTSNNRLFEYLGQDEMNNRLESKGISARISHRLSIPNSDELTTKSLVFYLNDSTTTPTVSIINKPLVPLTINKLSKGVGYLDDDELINEPMDFSFKNYLPITSLHNTMKQLMFPELYSKEKQFHLTESDREFLISMMKLTPKEAGYKGDAYYDSYVNFLVFGGDKSPMPDTIEIYNKVGYAYGYLTDCAYIKNKETNKEYIITATIHTNKNKIYNDGIYETESVGIPFLAELGRQLVKI</sequence>
<keyword evidence="2" id="KW-0378">Hydrolase</keyword>
<dbReference type="Proteomes" id="UP000306229">
    <property type="component" value="Chromosome"/>
</dbReference>
<dbReference type="InterPro" id="IPR045155">
    <property type="entry name" value="Beta-lactam_cat"/>
</dbReference>
<feature type="domain" description="Beta-lactamase class A catalytic" evidence="1">
    <location>
        <begin position="66"/>
        <end position="333"/>
    </location>
</feature>
<evidence type="ECO:0000259" key="1">
    <source>
        <dbReference type="Pfam" id="PF13354"/>
    </source>
</evidence>
<gene>
    <name evidence="2" type="ORF">FF125_15635</name>
</gene>
<dbReference type="InterPro" id="IPR012338">
    <property type="entry name" value="Beta-lactam/transpept-like"/>
</dbReference>
<dbReference type="GO" id="GO:0030655">
    <property type="term" value="P:beta-lactam antibiotic catabolic process"/>
    <property type="evidence" value="ECO:0007669"/>
    <property type="project" value="InterPro"/>
</dbReference>
<dbReference type="Gene3D" id="3.40.710.10">
    <property type="entry name" value="DD-peptidase/beta-lactamase superfamily"/>
    <property type="match status" value="1"/>
</dbReference>
<dbReference type="GO" id="GO:0008800">
    <property type="term" value="F:beta-lactamase activity"/>
    <property type="evidence" value="ECO:0007669"/>
    <property type="project" value="InterPro"/>
</dbReference>
<evidence type="ECO:0000313" key="2">
    <source>
        <dbReference type="EMBL" id="QCX39800.1"/>
    </source>
</evidence>
<dbReference type="PROSITE" id="PS51257">
    <property type="entry name" value="PROKAR_LIPOPROTEIN"/>
    <property type="match status" value="1"/>
</dbReference>
<name>A0A5B7TTZ4_9FLAO</name>
<protein>
    <submittedName>
        <fullName evidence="2">Serine hydrolase</fullName>
    </submittedName>
</protein>
<evidence type="ECO:0000313" key="3">
    <source>
        <dbReference type="Proteomes" id="UP000306229"/>
    </source>
</evidence>
<dbReference type="AlphaFoldDB" id="A0A5B7TTZ4"/>
<dbReference type="RefSeq" id="WP_138950650.1">
    <property type="nucleotide sequence ID" value="NZ_CP040749.1"/>
</dbReference>
<proteinExistence type="predicted"/>
<reference evidence="2 3" key="1">
    <citation type="submission" date="2019-05" db="EMBL/GenBank/DDBJ databases">
        <title>Algicella ahnfeltiae gen. nov., sp. nov., a novel marine bacterium of the family Flavobacteriaceae isolated from a red alga.</title>
        <authorList>
            <person name="Nedashkovskaya O.I."/>
            <person name="Kukhlevskiy A.D."/>
            <person name="Kim S.-G."/>
            <person name="Zhukova N.V."/>
            <person name="Mikhailov V.V."/>
        </authorList>
    </citation>
    <scope>NUCLEOTIDE SEQUENCE [LARGE SCALE GENOMIC DNA]</scope>
    <source>
        <strain evidence="2 3">10Alg115</strain>
    </source>
</reference>
<keyword evidence="3" id="KW-1185">Reference proteome</keyword>
<dbReference type="EMBL" id="CP040749">
    <property type="protein sequence ID" value="QCX39800.1"/>
    <property type="molecule type" value="Genomic_DNA"/>
</dbReference>